<organism evidence="2 3">
    <name type="scientific">Povalibacter uvarum</name>
    <dbReference type="NCBI Taxonomy" id="732238"/>
    <lineage>
        <taxon>Bacteria</taxon>
        <taxon>Pseudomonadati</taxon>
        <taxon>Pseudomonadota</taxon>
        <taxon>Gammaproteobacteria</taxon>
        <taxon>Steroidobacterales</taxon>
        <taxon>Steroidobacteraceae</taxon>
        <taxon>Povalibacter</taxon>
    </lineage>
</organism>
<evidence type="ECO:0000256" key="1">
    <source>
        <dbReference type="SAM" id="Phobius"/>
    </source>
</evidence>
<reference evidence="2 3" key="1">
    <citation type="submission" date="2020-08" db="EMBL/GenBank/DDBJ databases">
        <title>Genomic Encyclopedia of Type Strains, Phase IV (KMG-IV): sequencing the most valuable type-strain genomes for metagenomic binning, comparative biology and taxonomic classification.</title>
        <authorList>
            <person name="Goeker M."/>
        </authorList>
    </citation>
    <scope>NUCLEOTIDE SEQUENCE [LARGE SCALE GENOMIC DNA]</scope>
    <source>
        <strain evidence="2 3">DSM 26723</strain>
    </source>
</reference>
<evidence type="ECO:0000313" key="2">
    <source>
        <dbReference type="EMBL" id="MBB6096494.1"/>
    </source>
</evidence>
<keyword evidence="1" id="KW-0472">Membrane</keyword>
<dbReference type="Proteomes" id="UP000588068">
    <property type="component" value="Unassembled WGS sequence"/>
</dbReference>
<sequence length="433" mass="47729">MQTPEQIRALADEIRAGGRLGRPGVIYRLFDYLVDRSLDGSPPKELEIAVDVFGKTAGFDVSQDAVVRVYAHKLRRKLDEIGASVPAGMARLALTKGEYRVALANLAAHSDGAADPVAAAEETHVTPLVMLMKQPRVKGLTLAAATALLVAVAVLLLLQLRPVTDEIAQLRASEVWAPFFKDQRPITIVVGDYYIFGEADEQSGEIKRMVREFSINSARDLEAQLQSDPRQRSRYEDLNLAYLPTSTAFALRDAMTILGAPGQRRNRVQIVLASDLNATTIRSSHIVYIGLISGMRELQDLVLERSRLKLGESYDELIDRENGRHYVSQASSAPAERSTYKDYSFVAGFTGPAGNRILIVSGTRDAAVMQSAATLTEPSTVDELRRTARSLKSFEAFYEVEGMDRFNLDSKLLFAVRHDDHRISPANALAALR</sequence>
<evidence type="ECO:0000313" key="3">
    <source>
        <dbReference type="Proteomes" id="UP000588068"/>
    </source>
</evidence>
<keyword evidence="1" id="KW-0812">Transmembrane</keyword>
<gene>
    <name evidence="2" type="ORF">HNQ60_005416</name>
</gene>
<accession>A0A841HV05</accession>
<proteinExistence type="predicted"/>
<feature type="transmembrane region" description="Helical" evidence="1">
    <location>
        <begin position="140"/>
        <end position="160"/>
    </location>
</feature>
<dbReference type="EMBL" id="JACHHZ010000008">
    <property type="protein sequence ID" value="MBB6096494.1"/>
    <property type="molecule type" value="Genomic_DNA"/>
</dbReference>
<name>A0A841HV05_9GAMM</name>
<dbReference type="AlphaFoldDB" id="A0A841HV05"/>
<keyword evidence="3" id="KW-1185">Reference proteome</keyword>
<protein>
    <submittedName>
        <fullName evidence="2">Uncharacterized protein</fullName>
    </submittedName>
</protein>
<comment type="caution">
    <text evidence="2">The sequence shown here is derived from an EMBL/GenBank/DDBJ whole genome shotgun (WGS) entry which is preliminary data.</text>
</comment>
<keyword evidence="1" id="KW-1133">Transmembrane helix</keyword>
<dbReference type="RefSeq" id="WP_184335885.1">
    <property type="nucleotide sequence ID" value="NZ_JACHHZ010000008.1"/>
</dbReference>